<dbReference type="SMART" id="SM00267">
    <property type="entry name" value="GGDEF"/>
    <property type="match status" value="1"/>
</dbReference>
<dbReference type="Pfam" id="PF00990">
    <property type="entry name" value="GGDEF"/>
    <property type="match status" value="1"/>
</dbReference>
<dbReference type="GO" id="GO:0043709">
    <property type="term" value="P:cell adhesion involved in single-species biofilm formation"/>
    <property type="evidence" value="ECO:0007669"/>
    <property type="project" value="TreeGrafter"/>
</dbReference>
<comment type="caution">
    <text evidence="6">The sequence shown here is derived from an EMBL/GenBank/DDBJ whole genome shotgun (WGS) entry which is preliminary data.</text>
</comment>
<dbReference type="PANTHER" id="PTHR45138:SF9">
    <property type="entry name" value="DIGUANYLATE CYCLASE DGCM-RELATED"/>
    <property type="match status" value="1"/>
</dbReference>
<dbReference type="InterPro" id="IPR050469">
    <property type="entry name" value="Diguanylate_Cyclase"/>
</dbReference>
<dbReference type="EMBL" id="BSNC01000001">
    <property type="protein sequence ID" value="GLP95223.1"/>
    <property type="molecule type" value="Genomic_DNA"/>
</dbReference>
<dbReference type="PANTHER" id="PTHR45138">
    <property type="entry name" value="REGULATORY COMPONENTS OF SENSORY TRANSDUCTION SYSTEM"/>
    <property type="match status" value="1"/>
</dbReference>
<comment type="catalytic activity">
    <reaction evidence="3">
        <text>2 GTP = 3',3'-c-di-GMP + 2 diphosphate</text>
        <dbReference type="Rhea" id="RHEA:24898"/>
        <dbReference type="ChEBI" id="CHEBI:33019"/>
        <dbReference type="ChEBI" id="CHEBI:37565"/>
        <dbReference type="ChEBI" id="CHEBI:58805"/>
        <dbReference type="EC" id="2.7.7.65"/>
    </reaction>
</comment>
<dbReference type="AlphaFoldDB" id="A0AA37RU68"/>
<name>A0AA37RU68_9GAMM</name>
<feature type="coiled-coil region" evidence="4">
    <location>
        <begin position="301"/>
        <end position="350"/>
    </location>
</feature>
<keyword evidence="7" id="KW-1185">Reference proteome</keyword>
<evidence type="ECO:0000313" key="6">
    <source>
        <dbReference type="EMBL" id="GLP95223.1"/>
    </source>
</evidence>
<evidence type="ECO:0000259" key="5">
    <source>
        <dbReference type="PROSITE" id="PS50887"/>
    </source>
</evidence>
<reference evidence="6" key="1">
    <citation type="journal article" date="2014" name="Int. J. Syst. Evol. Microbiol.">
        <title>Complete genome sequence of Corynebacterium casei LMG S-19264T (=DSM 44701T), isolated from a smear-ripened cheese.</title>
        <authorList>
            <consortium name="US DOE Joint Genome Institute (JGI-PGF)"/>
            <person name="Walter F."/>
            <person name="Albersmeier A."/>
            <person name="Kalinowski J."/>
            <person name="Ruckert C."/>
        </authorList>
    </citation>
    <scope>NUCLEOTIDE SEQUENCE</scope>
    <source>
        <strain evidence="6">NBRC 101628</strain>
    </source>
</reference>
<dbReference type="CDD" id="cd01949">
    <property type="entry name" value="GGDEF"/>
    <property type="match status" value="1"/>
</dbReference>
<dbReference type="GO" id="GO:1902201">
    <property type="term" value="P:negative regulation of bacterial-type flagellum-dependent cell motility"/>
    <property type="evidence" value="ECO:0007669"/>
    <property type="project" value="TreeGrafter"/>
</dbReference>
<evidence type="ECO:0000256" key="2">
    <source>
        <dbReference type="ARBA" id="ARBA00012528"/>
    </source>
</evidence>
<comment type="cofactor">
    <cofactor evidence="1">
        <name>Mg(2+)</name>
        <dbReference type="ChEBI" id="CHEBI:18420"/>
    </cofactor>
</comment>
<dbReference type="PROSITE" id="PS50887">
    <property type="entry name" value="GGDEF"/>
    <property type="match status" value="1"/>
</dbReference>
<evidence type="ECO:0000313" key="7">
    <source>
        <dbReference type="Proteomes" id="UP001161422"/>
    </source>
</evidence>
<evidence type="ECO:0000256" key="1">
    <source>
        <dbReference type="ARBA" id="ARBA00001946"/>
    </source>
</evidence>
<dbReference type="Proteomes" id="UP001161422">
    <property type="component" value="Unassembled WGS sequence"/>
</dbReference>
<dbReference type="FunFam" id="3.30.70.270:FF:000001">
    <property type="entry name" value="Diguanylate cyclase domain protein"/>
    <property type="match status" value="1"/>
</dbReference>
<dbReference type="Pfam" id="PF20975">
    <property type="entry name" value="DGCcoil"/>
    <property type="match status" value="1"/>
</dbReference>
<sequence>MDQSVVTQKTDIKEKANPKLTQTQPVSISQLKSIEQFIYQLSLLCKGCNLELDNKLAKVRATPLQGEQISEFSQYAGQAEKIILAQHRQMTLQLDRQRIVLGDIVAQLSRVTELPASVSNELKHFTRELEKPSLLVWDLTERLTQLAEMVSDILQQHFDGDTTKLLPKHRQLAAELCSKLAELEFTSAQQPKLTFITQSLEKTQSVEHLLHNYRHVFDLLVENMAREKSASQEFLHALSDTLSAVKQAVTESAQSAVQHQTVKAKLNNEINSSVASIGASVDNSVELNGLKAEIGQQLVLIKTALARKEALEQREQDTLKQALQNMSQELNQVNQEAQRYKHRLVEQQKINELDALTRLPNRGAWDQRLNEAASIAKRDGSPLWLVVADIDHFKQVNDTYGHSSGDKTLQVVAMAIKNTLNQDQYVARFGGEEFALLLPGLSAAEALESLNSIREKVRNIPFRFKSQPVQITLSLGAAAILSNESVEQTFERADACLYRAKQKGRDKVIIDE</sequence>
<accession>A0AA37RU68</accession>
<protein>
    <recommendedName>
        <fullName evidence="2">diguanylate cyclase</fullName>
        <ecNumber evidence="2">2.7.7.65</ecNumber>
    </recommendedName>
</protein>
<proteinExistence type="predicted"/>
<organism evidence="6 7">
    <name type="scientific">Paraferrimonas sedimenticola</name>
    <dbReference type="NCBI Taxonomy" id="375674"/>
    <lineage>
        <taxon>Bacteria</taxon>
        <taxon>Pseudomonadati</taxon>
        <taxon>Pseudomonadota</taxon>
        <taxon>Gammaproteobacteria</taxon>
        <taxon>Alteromonadales</taxon>
        <taxon>Ferrimonadaceae</taxon>
        <taxon>Paraferrimonas</taxon>
    </lineage>
</organism>
<dbReference type="SUPFAM" id="SSF55073">
    <property type="entry name" value="Nucleotide cyclase"/>
    <property type="match status" value="1"/>
</dbReference>
<dbReference type="GO" id="GO:0005886">
    <property type="term" value="C:plasma membrane"/>
    <property type="evidence" value="ECO:0007669"/>
    <property type="project" value="TreeGrafter"/>
</dbReference>
<dbReference type="InterPro" id="IPR043128">
    <property type="entry name" value="Rev_trsase/Diguanyl_cyclase"/>
</dbReference>
<evidence type="ECO:0000256" key="3">
    <source>
        <dbReference type="ARBA" id="ARBA00034247"/>
    </source>
</evidence>
<reference evidence="6" key="2">
    <citation type="submission" date="2023-01" db="EMBL/GenBank/DDBJ databases">
        <title>Draft genome sequence of Paraferrimonas sedimenticola strain NBRC 101628.</title>
        <authorList>
            <person name="Sun Q."/>
            <person name="Mori K."/>
        </authorList>
    </citation>
    <scope>NUCLEOTIDE SEQUENCE</scope>
    <source>
        <strain evidence="6">NBRC 101628</strain>
    </source>
</reference>
<dbReference type="NCBIfam" id="TIGR00254">
    <property type="entry name" value="GGDEF"/>
    <property type="match status" value="1"/>
</dbReference>
<dbReference type="EC" id="2.7.7.65" evidence="2"/>
<dbReference type="InterPro" id="IPR048516">
    <property type="entry name" value="DGCcoil"/>
</dbReference>
<dbReference type="RefSeq" id="WP_095505766.1">
    <property type="nucleotide sequence ID" value="NZ_BSNC01000001.1"/>
</dbReference>
<gene>
    <name evidence="6" type="ORF">GCM10007895_05290</name>
</gene>
<keyword evidence="4" id="KW-0175">Coiled coil</keyword>
<feature type="domain" description="GGDEF" evidence="5">
    <location>
        <begin position="381"/>
        <end position="512"/>
    </location>
</feature>
<evidence type="ECO:0000256" key="4">
    <source>
        <dbReference type="SAM" id="Coils"/>
    </source>
</evidence>
<dbReference type="GO" id="GO:0052621">
    <property type="term" value="F:diguanylate cyclase activity"/>
    <property type="evidence" value="ECO:0007669"/>
    <property type="project" value="UniProtKB-EC"/>
</dbReference>
<dbReference type="InterPro" id="IPR000160">
    <property type="entry name" value="GGDEF_dom"/>
</dbReference>
<dbReference type="InterPro" id="IPR029787">
    <property type="entry name" value="Nucleotide_cyclase"/>
</dbReference>
<dbReference type="Gene3D" id="3.30.70.270">
    <property type="match status" value="1"/>
</dbReference>